<comment type="caution">
    <text evidence="2">The sequence shown here is derived from an EMBL/GenBank/DDBJ whole genome shotgun (WGS) entry which is preliminary data.</text>
</comment>
<proteinExistence type="predicted"/>
<evidence type="ECO:0000313" key="2">
    <source>
        <dbReference type="EMBL" id="GFC94157.1"/>
    </source>
</evidence>
<dbReference type="AlphaFoldDB" id="A0A699SA56"/>
<dbReference type="EMBL" id="BKCJ011147231">
    <property type="protein sequence ID" value="GFC94157.1"/>
    <property type="molecule type" value="Genomic_DNA"/>
</dbReference>
<organism evidence="2">
    <name type="scientific">Tanacetum cinerariifolium</name>
    <name type="common">Dalmatian daisy</name>
    <name type="synonym">Chrysanthemum cinerariifolium</name>
    <dbReference type="NCBI Taxonomy" id="118510"/>
    <lineage>
        <taxon>Eukaryota</taxon>
        <taxon>Viridiplantae</taxon>
        <taxon>Streptophyta</taxon>
        <taxon>Embryophyta</taxon>
        <taxon>Tracheophyta</taxon>
        <taxon>Spermatophyta</taxon>
        <taxon>Magnoliopsida</taxon>
        <taxon>eudicotyledons</taxon>
        <taxon>Gunneridae</taxon>
        <taxon>Pentapetalae</taxon>
        <taxon>asterids</taxon>
        <taxon>campanulids</taxon>
        <taxon>Asterales</taxon>
        <taxon>Asteraceae</taxon>
        <taxon>Asteroideae</taxon>
        <taxon>Anthemideae</taxon>
        <taxon>Anthemidinae</taxon>
        <taxon>Tanacetum</taxon>
    </lineage>
</organism>
<protein>
    <submittedName>
        <fullName evidence="2">Uncharacterized protein</fullName>
    </submittedName>
</protein>
<reference evidence="2" key="1">
    <citation type="journal article" date="2019" name="Sci. Rep.">
        <title>Draft genome of Tanacetum cinerariifolium, the natural source of mosquito coil.</title>
        <authorList>
            <person name="Yamashiro T."/>
            <person name="Shiraishi A."/>
            <person name="Satake H."/>
            <person name="Nakayama K."/>
        </authorList>
    </citation>
    <scope>NUCLEOTIDE SEQUENCE</scope>
</reference>
<name>A0A699SA56_TANCI</name>
<sequence>MSIYDFMTLPSWGDAKVTEESHHLSSPLLERVQSHTTAPTMKGAIIPLPTPDEIASSLRPSKKRKLKKRASEAGSSAPELGQAKGINEVYLTNFCAEIKNILERDGATSMRASSAPTPCLGKRLGAPPSMAVVSVSRPSHVGTSIHASTS</sequence>
<accession>A0A699SA56</accession>
<feature type="region of interest" description="Disordered" evidence="1">
    <location>
        <begin position="44"/>
        <end position="82"/>
    </location>
</feature>
<evidence type="ECO:0000256" key="1">
    <source>
        <dbReference type="SAM" id="MobiDB-lite"/>
    </source>
</evidence>
<gene>
    <name evidence="2" type="ORF">Tci_866127</name>
</gene>